<feature type="region of interest" description="Disordered" evidence="3">
    <location>
        <begin position="147"/>
        <end position="320"/>
    </location>
</feature>
<dbReference type="PROSITE" id="PS50177">
    <property type="entry name" value="NTF2_DOMAIN"/>
    <property type="match status" value="1"/>
</dbReference>
<reference evidence="6 7" key="1">
    <citation type="submission" date="2016-08" db="EMBL/GenBank/DDBJ databases">
        <title>A Parts List for Fungal Cellulosomes Revealed by Comparative Genomics.</title>
        <authorList>
            <consortium name="DOE Joint Genome Institute"/>
            <person name="Haitjema C.H."/>
            <person name="Gilmore S.P."/>
            <person name="Henske J.K."/>
            <person name="Solomon K.V."/>
            <person name="De Groot R."/>
            <person name="Kuo A."/>
            <person name="Mondo S.J."/>
            <person name="Salamov A.A."/>
            <person name="Labutti K."/>
            <person name="Zhao Z."/>
            <person name="Chiniquy J."/>
            <person name="Barry K."/>
            <person name="Brewer H.M."/>
            <person name="Purvine S.O."/>
            <person name="Wright A.T."/>
            <person name="Boxma B."/>
            <person name="Van Alen T."/>
            <person name="Hackstein J.H."/>
            <person name="Baker S.E."/>
            <person name="Grigoriev I.V."/>
            <person name="O'Malley M.A."/>
        </authorList>
    </citation>
    <scope>NUCLEOTIDE SEQUENCE [LARGE SCALE GENOMIC DNA]</scope>
    <source>
        <strain evidence="6 7">S4</strain>
    </source>
</reference>
<dbReference type="InterPro" id="IPR032710">
    <property type="entry name" value="NTF2-like_dom_sf"/>
</dbReference>
<feature type="region of interest" description="Disordered" evidence="3">
    <location>
        <begin position="385"/>
        <end position="444"/>
    </location>
</feature>
<dbReference type="PANTHER" id="PTHR10693:SF20">
    <property type="entry name" value="AT27578P"/>
    <property type="match status" value="1"/>
</dbReference>
<dbReference type="InterPro" id="IPR000504">
    <property type="entry name" value="RRM_dom"/>
</dbReference>
<dbReference type="GO" id="GO:0003729">
    <property type="term" value="F:mRNA binding"/>
    <property type="evidence" value="ECO:0007669"/>
    <property type="project" value="TreeGrafter"/>
</dbReference>
<feature type="compositionally biased region" description="Basic and acidic residues" evidence="3">
    <location>
        <begin position="152"/>
        <end position="194"/>
    </location>
</feature>
<dbReference type="PROSITE" id="PS50102">
    <property type="entry name" value="RRM"/>
    <property type="match status" value="1"/>
</dbReference>
<dbReference type="SMART" id="SM00360">
    <property type="entry name" value="RRM"/>
    <property type="match status" value="1"/>
</dbReference>
<dbReference type="PANTHER" id="PTHR10693">
    <property type="entry name" value="RAS GTPASE-ACTIVATING PROTEIN-BINDING PROTEIN"/>
    <property type="match status" value="1"/>
</dbReference>
<reference evidence="6 7" key="2">
    <citation type="submission" date="2016-08" db="EMBL/GenBank/DDBJ databases">
        <title>Pervasive Adenine N6-methylation of Active Genes in Fungi.</title>
        <authorList>
            <consortium name="DOE Joint Genome Institute"/>
            <person name="Mondo S.J."/>
            <person name="Dannebaum R.O."/>
            <person name="Kuo R.C."/>
            <person name="Labutti K."/>
            <person name="Haridas S."/>
            <person name="Kuo A."/>
            <person name="Salamov A."/>
            <person name="Ahrendt S.R."/>
            <person name="Lipzen A."/>
            <person name="Sullivan W."/>
            <person name="Andreopoulos W.B."/>
            <person name="Clum A."/>
            <person name="Lindquist E."/>
            <person name="Daum C."/>
            <person name="Ramamoorthy G.K."/>
            <person name="Gryganskyi A."/>
            <person name="Culley D."/>
            <person name="Magnuson J.K."/>
            <person name="James T.Y."/>
            <person name="O'Malley M.A."/>
            <person name="Stajich J.E."/>
            <person name="Spatafora J.W."/>
            <person name="Visel A."/>
            <person name="Grigoriev I.V."/>
        </authorList>
    </citation>
    <scope>NUCLEOTIDE SEQUENCE [LARGE SCALE GENOMIC DNA]</scope>
    <source>
        <strain evidence="6 7">S4</strain>
    </source>
</reference>
<feature type="domain" description="NTF2" evidence="5">
    <location>
        <begin position="15"/>
        <end position="131"/>
    </location>
</feature>
<dbReference type="Pfam" id="PF00076">
    <property type="entry name" value="RRM_1"/>
    <property type="match status" value="1"/>
</dbReference>
<proteinExistence type="predicted"/>
<dbReference type="InterPro" id="IPR002075">
    <property type="entry name" value="NTF2_dom"/>
</dbReference>
<evidence type="ECO:0000313" key="7">
    <source>
        <dbReference type="Proteomes" id="UP000193944"/>
    </source>
</evidence>
<organism evidence="6 7">
    <name type="scientific">Anaeromyces robustus</name>
    <dbReference type="NCBI Taxonomy" id="1754192"/>
    <lineage>
        <taxon>Eukaryota</taxon>
        <taxon>Fungi</taxon>
        <taxon>Fungi incertae sedis</taxon>
        <taxon>Chytridiomycota</taxon>
        <taxon>Chytridiomycota incertae sedis</taxon>
        <taxon>Neocallimastigomycetes</taxon>
        <taxon>Neocallimastigales</taxon>
        <taxon>Neocallimastigaceae</taxon>
        <taxon>Anaeromyces</taxon>
    </lineage>
</organism>
<evidence type="ECO:0000256" key="2">
    <source>
        <dbReference type="PROSITE-ProRule" id="PRU00176"/>
    </source>
</evidence>
<dbReference type="AlphaFoldDB" id="A0A1Y1X443"/>
<gene>
    <name evidence="6" type="ORF">BCR32DRAFT_293771</name>
</gene>
<protein>
    <recommendedName>
        <fullName evidence="8">NTF2-domain-containing protein</fullName>
    </recommendedName>
</protein>
<evidence type="ECO:0000259" key="5">
    <source>
        <dbReference type="PROSITE" id="PS50177"/>
    </source>
</evidence>
<feature type="compositionally biased region" description="Polar residues" evidence="3">
    <location>
        <begin position="196"/>
        <end position="211"/>
    </location>
</feature>
<dbReference type="CDD" id="cd00590">
    <property type="entry name" value="RRM_SF"/>
    <property type="match status" value="1"/>
</dbReference>
<keyword evidence="7" id="KW-1185">Reference proteome</keyword>
<feature type="compositionally biased region" description="Low complexity" evidence="3">
    <location>
        <begin position="219"/>
        <end position="262"/>
    </location>
</feature>
<evidence type="ECO:0000313" key="6">
    <source>
        <dbReference type="EMBL" id="ORX80587.1"/>
    </source>
</evidence>
<dbReference type="Proteomes" id="UP000193944">
    <property type="component" value="Unassembled WGS sequence"/>
</dbReference>
<evidence type="ECO:0000256" key="1">
    <source>
        <dbReference type="ARBA" id="ARBA00022884"/>
    </source>
</evidence>
<feature type="domain" description="RRM" evidence="4">
    <location>
        <begin position="319"/>
        <end position="390"/>
    </location>
</feature>
<dbReference type="EMBL" id="MCFG01000141">
    <property type="protein sequence ID" value="ORX80587.1"/>
    <property type="molecule type" value="Genomic_DNA"/>
</dbReference>
<dbReference type="Pfam" id="PF02136">
    <property type="entry name" value="NTF2"/>
    <property type="match status" value="1"/>
</dbReference>
<feature type="compositionally biased region" description="Polar residues" evidence="3">
    <location>
        <begin position="267"/>
        <end position="289"/>
    </location>
</feature>
<dbReference type="OrthoDB" id="339151at2759"/>
<dbReference type="InterPro" id="IPR012677">
    <property type="entry name" value="Nucleotide-bd_a/b_plait_sf"/>
</dbReference>
<name>A0A1Y1X443_9FUNG</name>
<dbReference type="STRING" id="1754192.A0A1Y1X443"/>
<dbReference type="Gene3D" id="3.30.70.330">
    <property type="match status" value="1"/>
</dbReference>
<dbReference type="InterPro" id="IPR039539">
    <property type="entry name" value="Ras_GTPase_bind_prot"/>
</dbReference>
<comment type="caution">
    <text evidence="6">The sequence shown here is derived from an EMBL/GenBank/DDBJ whole genome shotgun (WGS) entry which is preliminary data.</text>
</comment>
<dbReference type="GO" id="GO:1990904">
    <property type="term" value="C:ribonucleoprotein complex"/>
    <property type="evidence" value="ECO:0007669"/>
    <property type="project" value="TreeGrafter"/>
</dbReference>
<evidence type="ECO:0008006" key="8">
    <source>
        <dbReference type="Google" id="ProtNLM"/>
    </source>
</evidence>
<evidence type="ECO:0000259" key="4">
    <source>
        <dbReference type="PROSITE" id="PS50102"/>
    </source>
</evidence>
<dbReference type="InterPro" id="IPR035979">
    <property type="entry name" value="RBD_domain_sf"/>
</dbReference>
<feature type="compositionally biased region" description="Low complexity" evidence="3">
    <location>
        <begin position="414"/>
        <end position="434"/>
    </location>
</feature>
<feature type="compositionally biased region" description="Low complexity" evidence="3">
    <location>
        <begin position="298"/>
        <end position="314"/>
    </location>
</feature>
<dbReference type="Gene3D" id="3.10.450.50">
    <property type="match status" value="1"/>
</dbReference>
<dbReference type="CDD" id="cd00780">
    <property type="entry name" value="NTF2"/>
    <property type="match status" value="1"/>
</dbReference>
<dbReference type="SUPFAM" id="SSF54427">
    <property type="entry name" value="NTF2-like"/>
    <property type="match status" value="1"/>
</dbReference>
<evidence type="ECO:0000256" key="3">
    <source>
        <dbReference type="SAM" id="MobiDB-lite"/>
    </source>
</evidence>
<sequence>MGAPKESEEKRAFGIGWEFVQEYYTVMHDHPDLLYKFYGNNSYFCYGLESDSTPYCHGKAEIKKRISDIDYKDCKVVVSNVDSQPSNDGGIIVQVLGEMLNRDDQAIKFAQTFFLAVQPGGFYVLNAIFRHLKDEINDECEELIQQTEEEKDEVKKEPAKVEESPAKQEKAEDKEIKPVVEETKPTPAKEKKSETASTNAKQSASNNNTVPAQKPTPVANKEATAPAAAAAAAKETPAGAPKPTVAKVAAAAAETKPATAPAPSRPMTYSSIASSNTNGTKAWSKTTVVVKQPAAPTQKQQDSRNNNNSSSNNNQDKDSHTVFLKLPFTISKDEISNALNKFGDIKNIEINGQKNYAFVEFATVEQARKAVQNGEFMVKNTKINIEERKRNNKNHGNGRMNSSYSNRGGRGDYNRNYSSGSRGSNDSNNMGSRRVGSNNGNRKR</sequence>
<dbReference type="InterPro" id="IPR018222">
    <property type="entry name" value="Nuclear_transport_factor_2_euk"/>
</dbReference>
<dbReference type="GO" id="GO:0005829">
    <property type="term" value="C:cytosol"/>
    <property type="evidence" value="ECO:0007669"/>
    <property type="project" value="TreeGrafter"/>
</dbReference>
<feature type="compositionally biased region" description="Polar residues" evidence="3">
    <location>
        <begin position="435"/>
        <end position="444"/>
    </location>
</feature>
<keyword evidence="1 2" id="KW-0694">RNA-binding</keyword>
<dbReference type="SUPFAM" id="SSF54928">
    <property type="entry name" value="RNA-binding domain, RBD"/>
    <property type="match status" value="1"/>
</dbReference>
<accession>A0A1Y1X443</accession>